<evidence type="ECO:0000313" key="9">
    <source>
        <dbReference type="EMBL" id="MBD8050816.1"/>
    </source>
</evidence>
<keyword evidence="7" id="KW-0813">Transport</keyword>
<keyword evidence="3" id="KW-1003">Cell membrane</keyword>
<dbReference type="Pfam" id="PF02472">
    <property type="entry name" value="ExbD"/>
    <property type="match status" value="1"/>
</dbReference>
<reference evidence="9" key="1">
    <citation type="submission" date="2020-09" db="EMBL/GenBank/DDBJ databases">
        <title>Genome seq and assembly of Limnohabitants sp.</title>
        <authorList>
            <person name="Chhetri G."/>
        </authorList>
    </citation>
    <scope>NUCLEOTIDE SEQUENCE</scope>
    <source>
        <strain evidence="9">JUR4</strain>
    </source>
</reference>
<evidence type="ECO:0000256" key="4">
    <source>
        <dbReference type="ARBA" id="ARBA00022692"/>
    </source>
</evidence>
<sequence length="139" mass="14718">MPAVSSRGRGRRTIAEINMVPFIDVMLVLLIIFMVTAPMITPSMVDLPSVGKAAKQPDKVVQVVIQKDERLELVSDGKTDSANLTSVAASVKGLVGGSDNTAVVISADRTVKYETVVKVMDSLQRAGIARVGLSVQLAP</sequence>
<keyword evidence="4 7" id="KW-0812">Transmembrane</keyword>
<dbReference type="Gene3D" id="3.30.420.270">
    <property type="match status" value="1"/>
</dbReference>
<dbReference type="Proteomes" id="UP000647424">
    <property type="component" value="Unassembled WGS sequence"/>
</dbReference>
<keyword evidence="6 8" id="KW-0472">Membrane</keyword>
<comment type="similarity">
    <text evidence="2 7">Belongs to the ExbD/TolR family.</text>
</comment>
<feature type="transmembrane region" description="Helical" evidence="8">
    <location>
        <begin position="21"/>
        <end position="40"/>
    </location>
</feature>
<gene>
    <name evidence="9" type="ORF">IC609_09680</name>
</gene>
<dbReference type="GO" id="GO:0015031">
    <property type="term" value="P:protein transport"/>
    <property type="evidence" value="ECO:0007669"/>
    <property type="project" value="UniProtKB-KW"/>
</dbReference>
<evidence type="ECO:0000256" key="7">
    <source>
        <dbReference type="RuleBase" id="RU003879"/>
    </source>
</evidence>
<evidence type="ECO:0000256" key="8">
    <source>
        <dbReference type="SAM" id="Phobius"/>
    </source>
</evidence>
<evidence type="ECO:0000313" key="10">
    <source>
        <dbReference type="Proteomes" id="UP000647424"/>
    </source>
</evidence>
<evidence type="ECO:0000256" key="5">
    <source>
        <dbReference type="ARBA" id="ARBA00022989"/>
    </source>
</evidence>
<dbReference type="PANTHER" id="PTHR30558">
    <property type="entry name" value="EXBD MEMBRANE COMPONENT OF PMF-DRIVEN MACROMOLECULE IMPORT SYSTEM"/>
    <property type="match status" value="1"/>
</dbReference>
<evidence type="ECO:0000256" key="1">
    <source>
        <dbReference type="ARBA" id="ARBA00004162"/>
    </source>
</evidence>
<evidence type="ECO:0000256" key="3">
    <source>
        <dbReference type="ARBA" id="ARBA00022475"/>
    </source>
</evidence>
<keyword evidence="10" id="KW-1185">Reference proteome</keyword>
<protein>
    <submittedName>
        <fullName evidence="9">Biopolymer transporter ExbD</fullName>
    </submittedName>
</protein>
<evidence type="ECO:0000256" key="2">
    <source>
        <dbReference type="ARBA" id="ARBA00005811"/>
    </source>
</evidence>
<dbReference type="GO" id="GO:0022857">
    <property type="term" value="F:transmembrane transporter activity"/>
    <property type="evidence" value="ECO:0007669"/>
    <property type="project" value="InterPro"/>
</dbReference>
<name>A0A927FHK3_9BURK</name>
<keyword evidence="5 8" id="KW-1133">Transmembrane helix</keyword>
<proteinExistence type="inferred from homology"/>
<keyword evidence="7" id="KW-0653">Protein transport</keyword>
<dbReference type="AlphaFoldDB" id="A0A927FHK3"/>
<organism evidence="9 10">
    <name type="scientific">Limnohabitans radicicola</name>
    <dbReference type="NCBI Taxonomy" id="2771427"/>
    <lineage>
        <taxon>Bacteria</taxon>
        <taxon>Pseudomonadati</taxon>
        <taxon>Pseudomonadota</taxon>
        <taxon>Betaproteobacteria</taxon>
        <taxon>Burkholderiales</taxon>
        <taxon>Comamonadaceae</taxon>
        <taxon>Limnohabitans</taxon>
    </lineage>
</organism>
<dbReference type="RefSeq" id="WP_191819297.1">
    <property type="nucleotide sequence ID" value="NZ_JACYFT010000002.1"/>
</dbReference>
<dbReference type="GO" id="GO:0005886">
    <property type="term" value="C:plasma membrane"/>
    <property type="evidence" value="ECO:0007669"/>
    <property type="project" value="UniProtKB-SubCell"/>
</dbReference>
<comment type="caution">
    <text evidence="9">The sequence shown here is derived from an EMBL/GenBank/DDBJ whole genome shotgun (WGS) entry which is preliminary data.</text>
</comment>
<dbReference type="EMBL" id="JACYFT010000002">
    <property type="protein sequence ID" value="MBD8050816.1"/>
    <property type="molecule type" value="Genomic_DNA"/>
</dbReference>
<evidence type="ECO:0000256" key="6">
    <source>
        <dbReference type="ARBA" id="ARBA00023136"/>
    </source>
</evidence>
<accession>A0A927FHK3</accession>
<comment type="subcellular location">
    <subcellularLocation>
        <location evidence="1">Cell membrane</location>
        <topology evidence="1">Single-pass membrane protein</topology>
    </subcellularLocation>
    <subcellularLocation>
        <location evidence="7">Cell membrane</location>
        <topology evidence="7">Single-pass type II membrane protein</topology>
    </subcellularLocation>
</comment>
<dbReference type="InterPro" id="IPR003400">
    <property type="entry name" value="ExbD"/>
</dbReference>